<accession>A0A2I5T7Y9</accession>
<reference evidence="3" key="4">
    <citation type="submission" date="2017-11" db="EMBL/GenBank/DDBJ databases">
        <title>Complete genome sequence of Serratia sp. ATCC 39006.</title>
        <authorList>
            <person name="Hampton H.G."/>
            <person name="Jackson S.A."/>
            <person name="Jauregui R."/>
            <person name="Poulter G.T.M."/>
            <person name="Salmond G.P.C."/>
            <person name="Fineran P.C."/>
        </authorList>
    </citation>
    <scope>NUCLEOTIDE SEQUENCE</scope>
    <source>
        <strain evidence="3">ATCC 39006</strain>
    </source>
</reference>
<keyword evidence="4" id="KW-1185">Reference proteome</keyword>
<keyword evidence="1" id="KW-0472">Membrane</keyword>
<evidence type="ECO:0000313" key="3">
    <source>
        <dbReference type="EMBL" id="AUH05009.1"/>
    </source>
</evidence>
<protein>
    <submittedName>
        <fullName evidence="3">DUF2946 domain-containing protein</fullName>
    </submittedName>
</protein>
<dbReference type="Proteomes" id="UP000233778">
    <property type="component" value="Chromosome"/>
</dbReference>
<reference evidence="3 4" key="1">
    <citation type="journal article" date="2013" name="Genome Announc.">
        <title>Draft genome sequence of Serratia sp. strain ATCC 39006, a model bacterium for analysis of the biosynthesis and regulation of prodigiosin, a carbapenem, and gas vesicles.</title>
        <authorList>
            <person name="Fineran P.C."/>
            <person name="Iglesias Cans M.C."/>
            <person name="Ramsay J.P."/>
            <person name="Wilf N.M."/>
            <person name="Cossyleon D."/>
            <person name="McNeil M.B."/>
            <person name="Williamson N.R."/>
            <person name="Monson R.E."/>
            <person name="Becher S.A."/>
            <person name="Stanton J.A."/>
            <person name="Brugger K."/>
            <person name="Brown S.D."/>
            <person name="Salmond G.P."/>
        </authorList>
    </citation>
    <scope>NUCLEOTIDE SEQUENCE [LARGE SCALE GENOMIC DNA]</scope>
    <source>
        <strain evidence="3">ATCC 39006</strain>
        <strain evidence="4">ATCC 39006 / SC 11482</strain>
    </source>
</reference>
<dbReference type="Pfam" id="PF11162">
    <property type="entry name" value="DUF2946"/>
    <property type="match status" value="1"/>
</dbReference>
<feature type="transmembrane region" description="Helical" evidence="1">
    <location>
        <begin position="7"/>
        <end position="29"/>
    </location>
</feature>
<dbReference type="STRING" id="104623.Ser39006_02824"/>
<name>A0A2I5T7Y9_SERS3</name>
<proteinExistence type="predicted"/>
<dbReference type="EMBL" id="CP025084">
    <property type="protein sequence ID" value="AUH05009.1"/>
    <property type="molecule type" value="Genomic_DNA"/>
</dbReference>
<reference evidence="3" key="2">
    <citation type="submission" date="2013-09" db="EMBL/GenBank/DDBJ databases">
        <authorList>
            <person name="Wang G."/>
            <person name="Yang Y."/>
            <person name="Su Y."/>
        </authorList>
    </citation>
    <scope>NUCLEOTIDE SEQUENCE</scope>
    <source>
        <strain evidence="3">ATCC 39006</strain>
    </source>
</reference>
<evidence type="ECO:0000313" key="4">
    <source>
        <dbReference type="Proteomes" id="UP000017700"/>
    </source>
</evidence>
<keyword evidence="1" id="KW-1133">Transmembrane helix</keyword>
<keyword evidence="1" id="KW-0812">Transmembrane</keyword>
<dbReference type="OrthoDB" id="6507184at2"/>
<sequence>MMYSRRLIARLTTYAAMFTILMLSGAPIISRHLQCAGLLTSVQHDKGEHAGHSSMRVSGMANASMEEEAGRSLVHHGIDGEDSACGYCDLLIHVPLLLWLFVPALRFMLSSRREAVSITAPTLYLCLNAAFFHRPRAPPYVSVRCKLSSARKRVASAVGYFSITETVKSCQILRQTHGQFVVRF</sequence>
<dbReference type="EMBL" id="CP025085">
    <property type="protein sequence ID" value="AUH00688.1"/>
    <property type="molecule type" value="Genomic_DNA"/>
</dbReference>
<evidence type="ECO:0000313" key="5">
    <source>
        <dbReference type="Proteomes" id="UP000233778"/>
    </source>
</evidence>
<dbReference type="AlphaFoldDB" id="A0A2I5T7Y9"/>
<reference evidence="2 5" key="3">
    <citation type="submission" date="2017-11" db="EMBL/GenBank/DDBJ databases">
        <title>Complete genome sequence of Serratia sp. ATCC 39006 LacA.</title>
        <authorList>
            <person name="Hampton H.G."/>
            <person name="Jackson S.A."/>
            <person name="Jauregui R."/>
            <person name="Poulter G.T.M."/>
            <person name="Salmond G.P.C."/>
            <person name="Fineran P.C."/>
        </authorList>
    </citation>
    <scope>NUCLEOTIDE SEQUENCE [LARGE SCALE GENOMIC DNA]</scope>
    <source>
        <strain evidence="2 5">ATCC 39006</strain>
    </source>
</reference>
<dbReference type="InterPro" id="IPR021333">
    <property type="entry name" value="DUF2946"/>
</dbReference>
<dbReference type="KEGG" id="sera:Ser39006_013285"/>
<evidence type="ECO:0000256" key="1">
    <source>
        <dbReference type="SAM" id="Phobius"/>
    </source>
</evidence>
<gene>
    <name evidence="2" type="ORF">CWC46_13280</name>
    <name evidence="3" type="ORF">Ser39006_013285</name>
</gene>
<dbReference type="Proteomes" id="UP000017700">
    <property type="component" value="Chromosome"/>
</dbReference>
<dbReference type="KEGG" id="serq:CWC46_13280"/>
<feature type="transmembrane region" description="Helical" evidence="1">
    <location>
        <begin position="90"/>
        <end position="109"/>
    </location>
</feature>
<evidence type="ECO:0000313" key="2">
    <source>
        <dbReference type="EMBL" id="AUH00688.1"/>
    </source>
</evidence>
<organism evidence="3 4">
    <name type="scientific">Serratia sp. (strain ATCC 39006)</name>
    <name type="common">Prodigiosinella confusarubida</name>
    <dbReference type="NCBI Taxonomy" id="104623"/>
    <lineage>
        <taxon>Bacteria</taxon>
        <taxon>Pseudomonadati</taxon>
        <taxon>Pseudomonadota</taxon>
        <taxon>Gammaproteobacteria</taxon>
        <taxon>Enterobacterales</taxon>
        <taxon>Pectobacteriaceae</taxon>
        <taxon>Prodigiosinella</taxon>
    </lineage>
</organism>